<dbReference type="InterPro" id="IPR036116">
    <property type="entry name" value="FN3_sf"/>
</dbReference>
<accession>A0A671XYY9</accession>
<feature type="domain" description="Interferon/interleukin receptor" evidence="4">
    <location>
        <begin position="122"/>
        <end position="224"/>
    </location>
</feature>
<dbReference type="InterPro" id="IPR015373">
    <property type="entry name" value="Interferon/interleukin_rcp_dom"/>
</dbReference>
<evidence type="ECO:0000256" key="2">
    <source>
        <dbReference type="SAM" id="SignalP"/>
    </source>
</evidence>
<evidence type="ECO:0000259" key="4">
    <source>
        <dbReference type="Pfam" id="PF09294"/>
    </source>
</evidence>
<dbReference type="Ensembl" id="ENSSAUT00010056881.1">
    <property type="protein sequence ID" value="ENSSAUP00010054121.1"/>
    <property type="gene ID" value="ENSSAUG00010022330.1"/>
</dbReference>
<dbReference type="GO" id="GO:0005886">
    <property type="term" value="C:plasma membrane"/>
    <property type="evidence" value="ECO:0007669"/>
    <property type="project" value="TreeGrafter"/>
</dbReference>
<dbReference type="SUPFAM" id="SSF49265">
    <property type="entry name" value="Fibronectin type III"/>
    <property type="match status" value="2"/>
</dbReference>
<keyword evidence="1" id="KW-0472">Membrane</keyword>
<evidence type="ECO:0000313" key="5">
    <source>
        <dbReference type="Ensembl" id="ENSSAUP00010054121.1"/>
    </source>
</evidence>
<dbReference type="OrthoDB" id="8724082at2759"/>
<dbReference type="GO" id="GO:0004896">
    <property type="term" value="F:cytokine receptor activity"/>
    <property type="evidence" value="ECO:0007669"/>
    <property type="project" value="TreeGrafter"/>
</dbReference>
<dbReference type="PANTHER" id="PTHR20859">
    <property type="entry name" value="INTERFERON/INTERLEUKIN RECEPTOR"/>
    <property type="match status" value="1"/>
</dbReference>
<reference evidence="5" key="1">
    <citation type="submission" date="2021-04" db="EMBL/GenBank/DDBJ databases">
        <authorList>
            <consortium name="Wellcome Sanger Institute Data Sharing"/>
        </authorList>
    </citation>
    <scope>NUCLEOTIDE SEQUENCE [LARGE SCALE GENOMIC DNA]</scope>
</reference>
<gene>
    <name evidence="5" type="primary">IL10RB</name>
</gene>
<dbReference type="Pfam" id="PF01108">
    <property type="entry name" value="Tissue_fac"/>
    <property type="match status" value="1"/>
</dbReference>
<feature type="domain" description="Fibronectin type-III" evidence="3">
    <location>
        <begin position="9"/>
        <end position="110"/>
    </location>
</feature>
<dbReference type="Pfam" id="PF09294">
    <property type="entry name" value="Interfer-bind"/>
    <property type="match status" value="1"/>
</dbReference>
<feature type="signal peptide" evidence="2">
    <location>
        <begin position="1"/>
        <end position="20"/>
    </location>
</feature>
<feature type="transmembrane region" description="Helical" evidence="1">
    <location>
        <begin position="231"/>
        <end position="254"/>
    </location>
</feature>
<dbReference type="GeneTree" id="ENSGT00940000158231"/>
<feature type="chain" id="PRO_5044627245" evidence="2">
    <location>
        <begin position="21"/>
        <end position="326"/>
    </location>
</feature>
<name>A0A671XYY9_SPAAU</name>
<keyword evidence="1" id="KW-0812">Transmembrane</keyword>
<keyword evidence="6" id="KW-1185">Reference proteome</keyword>
<reference evidence="5" key="2">
    <citation type="submission" date="2025-05" db="UniProtKB">
        <authorList>
            <consortium name="Ensembl"/>
        </authorList>
    </citation>
    <scope>IDENTIFICATION</scope>
</reference>
<dbReference type="Gene3D" id="2.60.40.10">
    <property type="entry name" value="Immunoglobulins"/>
    <property type="match status" value="1"/>
</dbReference>
<evidence type="ECO:0000313" key="6">
    <source>
        <dbReference type="Proteomes" id="UP000472265"/>
    </source>
</evidence>
<evidence type="ECO:0000259" key="3">
    <source>
        <dbReference type="Pfam" id="PF01108"/>
    </source>
</evidence>
<dbReference type="InterPro" id="IPR003961">
    <property type="entry name" value="FN3_dom"/>
</dbReference>
<proteinExistence type="predicted"/>
<dbReference type="InterPro" id="IPR013783">
    <property type="entry name" value="Ig-like_fold"/>
</dbReference>
<dbReference type="PANTHER" id="PTHR20859:SF46">
    <property type="entry name" value="INTERFERON GAMMA RECEPTOR 2"/>
    <property type="match status" value="1"/>
</dbReference>
<dbReference type="Proteomes" id="UP000472265">
    <property type="component" value="Chromosome 9"/>
</dbReference>
<sequence>MSARVCVFILTLSTLHGPRAVSGVLSGPTNVSLTSFNMNLVLRWDPPEGAAGGLVYTSEYKSRFTPYKKICTNSSQLQCDFSSQPDSSISVYGKFTGRVRAQLGAESSDWVESKEIFLDRDTVIGPPNVSLISTEDTIEVIITDPVFARSTLKEAYGASNVIYNITHWKEGHEKEAVSRTNLLQSRFVLDKLERWTSYCVQVHINALMNPKPGEPSTPVCERTTSKPGVPWVAAVVTFLVIAVAAAALVLAVVYRKRISNFLCPKDLLPQRFKEAPKSSMYMAMRDSHPPEEHYDPVSIVADDGTVEEGSPLQDTGTSCSLIVGES</sequence>
<evidence type="ECO:0000256" key="1">
    <source>
        <dbReference type="SAM" id="Phobius"/>
    </source>
</evidence>
<keyword evidence="2" id="KW-0732">Signal</keyword>
<dbReference type="Ensembl" id="ENSSAUT00010056887.1">
    <property type="protein sequence ID" value="ENSSAUP00010054127.1"/>
    <property type="gene ID" value="ENSSAUG00010022330.1"/>
</dbReference>
<dbReference type="InterPro" id="IPR050650">
    <property type="entry name" value="Type-II_Cytokine-TF_Rcpt"/>
</dbReference>
<keyword evidence="1" id="KW-1133">Transmembrane helix</keyword>
<dbReference type="AlphaFoldDB" id="A0A671XYY9"/>
<protein>
    <submittedName>
        <fullName evidence="5">Interleukin 10 receptor subunit beta</fullName>
    </submittedName>
</protein>
<organism evidence="5 6">
    <name type="scientific">Sparus aurata</name>
    <name type="common">Gilthead sea bream</name>
    <dbReference type="NCBI Taxonomy" id="8175"/>
    <lineage>
        <taxon>Eukaryota</taxon>
        <taxon>Metazoa</taxon>
        <taxon>Chordata</taxon>
        <taxon>Craniata</taxon>
        <taxon>Vertebrata</taxon>
        <taxon>Euteleostomi</taxon>
        <taxon>Actinopterygii</taxon>
        <taxon>Neopterygii</taxon>
        <taxon>Teleostei</taxon>
        <taxon>Neoteleostei</taxon>
        <taxon>Acanthomorphata</taxon>
        <taxon>Eupercaria</taxon>
        <taxon>Spariformes</taxon>
        <taxon>Sparidae</taxon>
        <taxon>Sparus</taxon>
    </lineage>
</organism>
<dbReference type="OMA" id="QWDSPAF"/>